<proteinExistence type="predicted"/>
<dbReference type="Proteomes" id="UP001164705">
    <property type="component" value="Chromosome"/>
</dbReference>
<name>A0A9E8MW31_9FLAO</name>
<evidence type="ECO:0000313" key="1">
    <source>
        <dbReference type="EMBL" id="WAC02004.1"/>
    </source>
</evidence>
<evidence type="ECO:0000313" key="2">
    <source>
        <dbReference type="Proteomes" id="UP001164705"/>
    </source>
</evidence>
<dbReference type="RefSeq" id="WP_267676602.1">
    <property type="nucleotide sequence ID" value="NZ_CP113088.1"/>
</dbReference>
<accession>A0A9E8MW31</accession>
<keyword evidence="2" id="KW-1185">Reference proteome</keyword>
<dbReference type="AlphaFoldDB" id="A0A9E8MW31"/>
<protein>
    <recommendedName>
        <fullName evidence="3">Alkyl hydroperoxide reductase subunit C/ Thiol specific antioxidant domain-containing protein</fullName>
    </recommendedName>
</protein>
<dbReference type="SUPFAM" id="SSF52833">
    <property type="entry name" value="Thioredoxin-like"/>
    <property type="match status" value="1"/>
</dbReference>
<evidence type="ECO:0008006" key="3">
    <source>
        <dbReference type="Google" id="ProtNLM"/>
    </source>
</evidence>
<organism evidence="1 2">
    <name type="scientific">Lacinutrix neustonica</name>
    <dbReference type="NCBI Taxonomy" id="2980107"/>
    <lineage>
        <taxon>Bacteria</taxon>
        <taxon>Pseudomonadati</taxon>
        <taxon>Bacteroidota</taxon>
        <taxon>Flavobacteriia</taxon>
        <taxon>Flavobacteriales</taxon>
        <taxon>Flavobacteriaceae</taxon>
        <taxon>Lacinutrix</taxon>
    </lineage>
</organism>
<dbReference type="InterPro" id="IPR036249">
    <property type="entry name" value="Thioredoxin-like_sf"/>
</dbReference>
<dbReference type="Gene3D" id="3.40.30.10">
    <property type="entry name" value="Glutaredoxin"/>
    <property type="match status" value="1"/>
</dbReference>
<reference evidence="1" key="1">
    <citation type="submission" date="2022-11" db="EMBL/GenBank/DDBJ databases">
        <title>Lacinutrix neustonica HL-RS19T sp. nov., isolated from the surface microlayer sample of brackish Lake Shihwa.</title>
        <authorList>
            <person name="Choi J.Y."/>
            <person name="Hwang C.Y."/>
        </authorList>
    </citation>
    <scope>NUCLEOTIDE SEQUENCE</scope>
    <source>
        <strain evidence="1">HL-RS19</strain>
    </source>
</reference>
<sequence>MPSIQALSNDYDGKISIVLVSNENPEIIAAFLKKKNYNLKVYTPKTQAPQTFQVNSIPRTFLLDKLGNIIIDESGAANWNSEKVRTTIDQLLKL</sequence>
<dbReference type="KEGG" id="lnu:N7U66_19600"/>
<gene>
    <name evidence="1" type="ORF">N7U66_19600</name>
</gene>
<dbReference type="EMBL" id="CP113088">
    <property type="protein sequence ID" value="WAC02004.1"/>
    <property type="molecule type" value="Genomic_DNA"/>
</dbReference>